<comment type="caution">
    <text evidence="2">The sequence shown here is derived from an EMBL/GenBank/DDBJ whole genome shotgun (WGS) entry which is preliminary data.</text>
</comment>
<dbReference type="Pfam" id="PF00753">
    <property type="entry name" value="Lactamase_B"/>
    <property type="match status" value="1"/>
</dbReference>
<dbReference type="InterPro" id="IPR036866">
    <property type="entry name" value="RibonucZ/Hydroxyglut_hydro"/>
</dbReference>
<dbReference type="AlphaFoldDB" id="A0A964RTJ1"/>
<gene>
    <name evidence="2" type="ORF">GKZ28_27280</name>
</gene>
<evidence type="ECO:0000313" key="2">
    <source>
        <dbReference type="EMBL" id="MVX67333.1"/>
    </source>
</evidence>
<feature type="domain" description="Metallo-beta-lactamase" evidence="1">
    <location>
        <begin position="30"/>
        <end position="102"/>
    </location>
</feature>
<evidence type="ECO:0000259" key="1">
    <source>
        <dbReference type="Pfam" id="PF00753"/>
    </source>
</evidence>
<dbReference type="Proteomes" id="UP000656077">
    <property type="component" value="Unassembled WGS sequence"/>
</dbReference>
<dbReference type="Gene3D" id="3.60.15.10">
    <property type="entry name" value="Ribonuclease Z/Hydroxyacylglutathione hydrolase-like"/>
    <property type="match status" value="1"/>
</dbReference>
<accession>A0A964RTJ1</accession>
<proteinExistence type="predicted"/>
<reference evidence="2" key="1">
    <citation type="submission" date="2019-12" db="EMBL/GenBank/DDBJ databases">
        <title>Microbes associate with the intestines of laboratory mice.</title>
        <authorList>
            <person name="Navarre W."/>
            <person name="Wong E."/>
        </authorList>
    </citation>
    <scope>NUCLEOTIDE SEQUENCE</scope>
    <source>
        <strain evidence="2">NM79_F5</strain>
    </source>
</reference>
<dbReference type="InterPro" id="IPR052159">
    <property type="entry name" value="Competence_DNA_uptake"/>
</dbReference>
<dbReference type="SUPFAM" id="SSF56281">
    <property type="entry name" value="Metallo-hydrolase/oxidoreductase"/>
    <property type="match status" value="1"/>
</dbReference>
<dbReference type="InterPro" id="IPR001279">
    <property type="entry name" value="Metallo-B-lactamas"/>
</dbReference>
<sequence length="379" mass="43905">MYCYIRLTEKKYKKEGDKLITLKSFKADEGDCFLVKVKEEEKTYNILIDGGKKDTYLENGLKTELLNIFNSEIEKIDLMILTHIHDDHIGGIKALFEDDEIPNEILEKKIDNIWFNSAKIISDYCKVPEINNIKGREVELNPKSIGTQISKSQGYTLEKAIKDINKKLNIVKALDEYKLGNIRFIVLSPDEKRLSDLHEKWPDINSTEISGSGGDVSRLISDMINKDNYHPTDSDEFNGSSISFIMEYKKNDIEKRILFLGDSFSEINLNSLNTLKSLGKLKYNSDNKLIIDIIKLSHHGSIRNFHEKILDIIDCKKFLISTNFSQNKYSIKRGIARVIGNCDEDIILYFNYNKIYEIFGTEYEKYKPICRYVDEKLEV</sequence>
<protein>
    <submittedName>
        <fullName evidence="2">MBL fold metallo-hydrolase</fullName>
    </submittedName>
</protein>
<dbReference type="EMBL" id="WSRQ01000122">
    <property type="protein sequence ID" value="MVX67333.1"/>
    <property type="molecule type" value="Genomic_DNA"/>
</dbReference>
<name>A0A964RTJ1_9CLOT</name>
<dbReference type="PANTHER" id="PTHR30619:SF1">
    <property type="entry name" value="RECOMBINATION PROTEIN 2"/>
    <property type="match status" value="1"/>
</dbReference>
<organism evidence="2 3">
    <name type="scientific">Clostridium chromiireducens</name>
    <dbReference type="NCBI Taxonomy" id="225345"/>
    <lineage>
        <taxon>Bacteria</taxon>
        <taxon>Bacillati</taxon>
        <taxon>Bacillota</taxon>
        <taxon>Clostridia</taxon>
        <taxon>Eubacteriales</taxon>
        <taxon>Clostridiaceae</taxon>
        <taxon>Clostridium</taxon>
    </lineage>
</organism>
<dbReference type="PANTHER" id="PTHR30619">
    <property type="entry name" value="DNA INTERNALIZATION/COMPETENCE PROTEIN COMEC/REC2"/>
    <property type="match status" value="1"/>
</dbReference>
<evidence type="ECO:0000313" key="3">
    <source>
        <dbReference type="Proteomes" id="UP000656077"/>
    </source>
</evidence>